<reference evidence="18" key="1">
    <citation type="journal article" date="2019" name="Plant J.">
        <title>Chlorella vulgaris genome assembly and annotation reveals the molecular basis for metabolic acclimation to high light conditions.</title>
        <authorList>
            <person name="Cecchin M."/>
            <person name="Marcolungo L."/>
            <person name="Rossato M."/>
            <person name="Girolomoni L."/>
            <person name="Cosentino E."/>
            <person name="Cuine S."/>
            <person name="Li-Beisson Y."/>
            <person name="Delledonne M."/>
            <person name="Ballottari M."/>
        </authorList>
    </citation>
    <scope>NUCLEOTIDE SEQUENCE</scope>
    <source>
        <strain evidence="18">211/11P</strain>
    </source>
</reference>
<evidence type="ECO:0000256" key="3">
    <source>
        <dbReference type="ARBA" id="ARBA00004173"/>
    </source>
</evidence>
<comment type="caution">
    <text evidence="18">The sequence shown here is derived from an EMBL/GenBank/DDBJ whole genome shotgun (WGS) entry which is preliminary data.</text>
</comment>
<reference evidence="18" key="2">
    <citation type="submission" date="2020-11" db="EMBL/GenBank/DDBJ databases">
        <authorList>
            <person name="Cecchin M."/>
            <person name="Marcolungo L."/>
            <person name="Rossato M."/>
            <person name="Girolomoni L."/>
            <person name="Cosentino E."/>
            <person name="Cuine S."/>
            <person name="Li-Beisson Y."/>
            <person name="Delledonne M."/>
            <person name="Ballottari M."/>
        </authorList>
    </citation>
    <scope>NUCLEOTIDE SEQUENCE</scope>
    <source>
        <strain evidence="18">211/11P</strain>
        <tissue evidence="18">Whole cell</tissue>
    </source>
</reference>
<dbReference type="InterPro" id="IPR011249">
    <property type="entry name" value="Metalloenz_LuxS/M16"/>
</dbReference>
<dbReference type="PANTHER" id="PTHR11851:SF149">
    <property type="entry name" value="GH01077P"/>
    <property type="match status" value="1"/>
</dbReference>
<dbReference type="Proteomes" id="UP001055712">
    <property type="component" value="Unassembled WGS sequence"/>
</dbReference>
<evidence type="ECO:0000256" key="15">
    <source>
        <dbReference type="SAM" id="Coils"/>
    </source>
</evidence>
<dbReference type="PANTHER" id="PTHR11851">
    <property type="entry name" value="METALLOPROTEASE"/>
    <property type="match status" value="1"/>
</dbReference>
<dbReference type="FunFam" id="3.30.830.10:FF:000002">
    <property type="entry name" value="Mitochondrial-processing peptidase subunit beta"/>
    <property type="match status" value="1"/>
</dbReference>
<dbReference type="FunFam" id="3.30.830.10:FF:000001">
    <property type="entry name" value="Mitochondrial-processing peptidase subunit beta, mitochondrial"/>
    <property type="match status" value="1"/>
</dbReference>
<evidence type="ECO:0000256" key="5">
    <source>
        <dbReference type="ARBA" id="ARBA00012299"/>
    </source>
</evidence>
<evidence type="ECO:0000256" key="14">
    <source>
        <dbReference type="RuleBase" id="RU004447"/>
    </source>
</evidence>
<evidence type="ECO:0000313" key="18">
    <source>
        <dbReference type="EMBL" id="KAI3428788.1"/>
    </source>
</evidence>
<evidence type="ECO:0000256" key="9">
    <source>
        <dbReference type="ARBA" id="ARBA00022833"/>
    </source>
</evidence>
<keyword evidence="7" id="KW-0479">Metal-binding</keyword>
<name>A0A9D4YVS2_CHLVU</name>
<dbReference type="GO" id="GO:0004222">
    <property type="term" value="F:metalloendopeptidase activity"/>
    <property type="evidence" value="ECO:0007669"/>
    <property type="project" value="UniProtKB-EC"/>
</dbReference>
<comment type="subcellular location">
    <subcellularLocation>
        <location evidence="3">Mitochondrion</location>
    </subcellularLocation>
</comment>
<gene>
    <name evidence="18" type="ORF">D9Q98_007607</name>
</gene>
<dbReference type="Gene3D" id="3.30.830.10">
    <property type="entry name" value="Metalloenzyme, LuxS/M16 peptidase-like"/>
    <property type="match status" value="2"/>
</dbReference>
<evidence type="ECO:0000256" key="13">
    <source>
        <dbReference type="ARBA" id="ARBA00031018"/>
    </source>
</evidence>
<keyword evidence="8" id="KW-0378">Hydrolase</keyword>
<sequence length="492" mass="54178">MLRLRYGRQLLGQLQQAASRGFAAEAALAEESAYLRFGSPFAQQLNLSPALAQLAETQVTRLPNGLRVASEAVPHSSTATVGVWIDAGSRYETDASNGTAHFLEHMAFKGTTSRTVRDLEVEVENMGGHLNAYTSREQTCYYAKVFEQDVLKALEILADILQNSNLEARAIERERDVILREMQEVEGIPEEVIFDHLHATAFQRSPLGRTILGPAENVRSITRQHLADYIASNYTAPRMVISAAGAVDHGSLVKAAEKAFAKLPSVGKSAADLVKEAPAVFTGSEVRIRDPDQANLQFAVAFKGASWTDPDSIPLMVMQTMLGAWDKNSGAGTDMGSRLAQTVAANKLAHSFMAFNTNYHDTGLFGVYAVADPSTDHEDLAWTIMQNVTRMCYSVEEEDVARARNQLKASILFSQDGTTGIAEDIGRNLLVYGRRMPKAELFARIDAVDAETVKAVAGRFIMDQDIAIASLGDSQFLPDYTWMRRRTYWLRF</sequence>
<organism evidence="18 19">
    <name type="scientific">Chlorella vulgaris</name>
    <name type="common">Green alga</name>
    <dbReference type="NCBI Taxonomy" id="3077"/>
    <lineage>
        <taxon>Eukaryota</taxon>
        <taxon>Viridiplantae</taxon>
        <taxon>Chlorophyta</taxon>
        <taxon>core chlorophytes</taxon>
        <taxon>Trebouxiophyceae</taxon>
        <taxon>Chlorellales</taxon>
        <taxon>Chlorellaceae</taxon>
        <taxon>Chlorella clade</taxon>
        <taxon>Chlorella</taxon>
    </lineage>
</organism>
<accession>A0A9D4YVS2</accession>
<comment type="cofactor">
    <cofactor evidence="2">
        <name>Zn(2+)</name>
        <dbReference type="ChEBI" id="CHEBI:29105"/>
    </cofactor>
</comment>
<evidence type="ECO:0000256" key="4">
    <source>
        <dbReference type="ARBA" id="ARBA00007261"/>
    </source>
</evidence>
<protein>
    <recommendedName>
        <fullName evidence="5">mitochondrial processing peptidase</fullName>
        <ecNumber evidence="5">3.4.24.64</ecNumber>
    </recommendedName>
    <alternativeName>
        <fullName evidence="13">Beta-MPP</fullName>
    </alternativeName>
</protein>
<feature type="domain" description="Peptidase M16 C-terminal" evidence="17">
    <location>
        <begin position="220"/>
        <end position="407"/>
    </location>
</feature>
<dbReference type="GO" id="GO:0046872">
    <property type="term" value="F:metal ion binding"/>
    <property type="evidence" value="ECO:0007669"/>
    <property type="project" value="UniProtKB-KW"/>
</dbReference>
<comment type="similarity">
    <text evidence="4 14">Belongs to the peptidase M16 family.</text>
</comment>
<comment type="catalytic activity">
    <reaction evidence="1">
        <text>Release of N-terminal transit peptides from precursor proteins imported into the mitochondrion, typically with Arg in position P2.</text>
        <dbReference type="EC" id="3.4.24.64"/>
    </reaction>
</comment>
<dbReference type="Pfam" id="PF05193">
    <property type="entry name" value="Peptidase_M16_C"/>
    <property type="match status" value="1"/>
</dbReference>
<dbReference type="EMBL" id="SIDB01000009">
    <property type="protein sequence ID" value="KAI3428788.1"/>
    <property type="molecule type" value="Genomic_DNA"/>
</dbReference>
<keyword evidence="12" id="KW-0496">Mitochondrion</keyword>
<dbReference type="EC" id="3.4.24.64" evidence="5"/>
<evidence type="ECO:0000259" key="17">
    <source>
        <dbReference type="Pfam" id="PF05193"/>
    </source>
</evidence>
<evidence type="ECO:0000256" key="10">
    <source>
        <dbReference type="ARBA" id="ARBA00022946"/>
    </source>
</evidence>
<evidence type="ECO:0000256" key="11">
    <source>
        <dbReference type="ARBA" id="ARBA00023049"/>
    </source>
</evidence>
<dbReference type="InterPro" id="IPR007863">
    <property type="entry name" value="Peptidase_M16_C"/>
</dbReference>
<evidence type="ECO:0000256" key="12">
    <source>
        <dbReference type="ARBA" id="ARBA00023128"/>
    </source>
</evidence>
<feature type="coiled-coil region" evidence="15">
    <location>
        <begin position="154"/>
        <end position="181"/>
    </location>
</feature>
<evidence type="ECO:0000256" key="2">
    <source>
        <dbReference type="ARBA" id="ARBA00001947"/>
    </source>
</evidence>
<dbReference type="InterPro" id="IPR001431">
    <property type="entry name" value="Pept_M16_Zn_BS"/>
</dbReference>
<evidence type="ECO:0000313" key="19">
    <source>
        <dbReference type="Proteomes" id="UP001055712"/>
    </source>
</evidence>
<evidence type="ECO:0000259" key="16">
    <source>
        <dbReference type="Pfam" id="PF00675"/>
    </source>
</evidence>
<evidence type="ECO:0000256" key="6">
    <source>
        <dbReference type="ARBA" id="ARBA00022670"/>
    </source>
</evidence>
<dbReference type="AlphaFoldDB" id="A0A9D4YVS2"/>
<dbReference type="PROSITE" id="PS00143">
    <property type="entry name" value="INSULINASE"/>
    <property type="match status" value="1"/>
</dbReference>
<dbReference type="Pfam" id="PF00675">
    <property type="entry name" value="Peptidase_M16"/>
    <property type="match status" value="1"/>
</dbReference>
<feature type="domain" description="Peptidase M16 N-terminal" evidence="16">
    <location>
        <begin position="67"/>
        <end position="214"/>
    </location>
</feature>
<keyword evidence="15" id="KW-0175">Coiled coil</keyword>
<dbReference type="InterPro" id="IPR050361">
    <property type="entry name" value="MPP/UQCRC_Complex"/>
</dbReference>
<proteinExistence type="inferred from homology"/>
<keyword evidence="9" id="KW-0862">Zinc</keyword>
<keyword evidence="6" id="KW-0645">Protease</keyword>
<evidence type="ECO:0000256" key="8">
    <source>
        <dbReference type="ARBA" id="ARBA00022801"/>
    </source>
</evidence>
<dbReference type="OrthoDB" id="10251424at2759"/>
<dbReference type="InterPro" id="IPR011765">
    <property type="entry name" value="Pept_M16_N"/>
</dbReference>
<keyword evidence="10" id="KW-0809">Transit peptide</keyword>
<keyword evidence="11" id="KW-0482">Metalloprotease</keyword>
<dbReference type="SUPFAM" id="SSF63411">
    <property type="entry name" value="LuxS/MPP-like metallohydrolase"/>
    <property type="match status" value="2"/>
</dbReference>
<evidence type="ECO:0000256" key="1">
    <source>
        <dbReference type="ARBA" id="ARBA00001098"/>
    </source>
</evidence>
<dbReference type="GO" id="GO:0005759">
    <property type="term" value="C:mitochondrial matrix"/>
    <property type="evidence" value="ECO:0007669"/>
    <property type="project" value="UniProtKB-ARBA"/>
</dbReference>
<dbReference type="GO" id="GO:0006508">
    <property type="term" value="P:proteolysis"/>
    <property type="evidence" value="ECO:0007669"/>
    <property type="project" value="UniProtKB-KW"/>
</dbReference>
<keyword evidence="19" id="KW-1185">Reference proteome</keyword>
<evidence type="ECO:0000256" key="7">
    <source>
        <dbReference type="ARBA" id="ARBA00022723"/>
    </source>
</evidence>